<name>A0A183G2H9_HELPZ</name>
<protein>
    <submittedName>
        <fullName evidence="3">Ovule protein</fullName>
    </submittedName>
</protein>
<gene>
    <name evidence="1" type="ORF">HPBE_LOCUS15504</name>
</gene>
<accession>A0A183G2H9</accession>
<evidence type="ECO:0000313" key="3">
    <source>
        <dbReference type="WBParaSite" id="HPBE_0001550701-mRNA-1"/>
    </source>
</evidence>
<dbReference type="AlphaFoldDB" id="A0A183G2H9"/>
<proteinExistence type="predicted"/>
<sequence>MFRSTSQVAVQALPYEFDPAPTEKSTVAVGMDHPSCYDFSGQFNSATPFFFSSSDEPNTANASSGTEQQILDFDQNATICYETQRSSDVVGS</sequence>
<reference evidence="1 2" key="1">
    <citation type="submission" date="2018-11" db="EMBL/GenBank/DDBJ databases">
        <authorList>
            <consortium name="Pathogen Informatics"/>
        </authorList>
    </citation>
    <scope>NUCLEOTIDE SEQUENCE [LARGE SCALE GENOMIC DNA]</scope>
</reference>
<dbReference type="WBParaSite" id="HPBE_0001550701-mRNA-1">
    <property type="protein sequence ID" value="HPBE_0001550701-mRNA-1"/>
    <property type="gene ID" value="HPBE_0001550701"/>
</dbReference>
<evidence type="ECO:0000313" key="1">
    <source>
        <dbReference type="EMBL" id="VDP02977.1"/>
    </source>
</evidence>
<keyword evidence="2" id="KW-1185">Reference proteome</keyword>
<dbReference type="EMBL" id="UZAH01028888">
    <property type="protein sequence ID" value="VDP02977.1"/>
    <property type="molecule type" value="Genomic_DNA"/>
</dbReference>
<reference evidence="3" key="2">
    <citation type="submission" date="2019-09" db="UniProtKB">
        <authorList>
            <consortium name="WormBaseParasite"/>
        </authorList>
    </citation>
    <scope>IDENTIFICATION</scope>
</reference>
<dbReference type="Proteomes" id="UP000050761">
    <property type="component" value="Unassembled WGS sequence"/>
</dbReference>
<organism evidence="2 3">
    <name type="scientific">Heligmosomoides polygyrus</name>
    <name type="common">Parasitic roundworm</name>
    <dbReference type="NCBI Taxonomy" id="6339"/>
    <lineage>
        <taxon>Eukaryota</taxon>
        <taxon>Metazoa</taxon>
        <taxon>Ecdysozoa</taxon>
        <taxon>Nematoda</taxon>
        <taxon>Chromadorea</taxon>
        <taxon>Rhabditida</taxon>
        <taxon>Rhabditina</taxon>
        <taxon>Rhabditomorpha</taxon>
        <taxon>Strongyloidea</taxon>
        <taxon>Heligmosomidae</taxon>
        <taxon>Heligmosomoides</taxon>
    </lineage>
</organism>
<evidence type="ECO:0000313" key="2">
    <source>
        <dbReference type="Proteomes" id="UP000050761"/>
    </source>
</evidence>
<accession>A0A3P7ZMC7</accession>
<dbReference type="OrthoDB" id="5839920at2759"/>